<dbReference type="EMBL" id="JAUIZM010000003">
    <property type="protein sequence ID" value="KAK1392016.1"/>
    <property type="molecule type" value="Genomic_DNA"/>
</dbReference>
<protein>
    <recommendedName>
        <fullName evidence="1">DUF4371 domain-containing protein</fullName>
    </recommendedName>
</protein>
<dbReference type="InterPro" id="IPR025398">
    <property type="entry name" value="DUF4371"/>
</dbReference>
<dbReference type="Proteomes" id="UP001237642">
    <property type="component" value="Unassembled WGS sequence"/>
</dbReference>
<comment type="caution">
    <text evidence="2">The sequence shown here is derived from an EMBL/GenBank/DDBJ whole genome shotgun (WGS) entry which is preliminary data.</text>
</comment>
<keyword evidence="3" id="KW-1185">Reference proteome</keyword>
<evidence type="ECO:0000259" key="1">
    <source>
        <dbReference type="Pfam" id="PF14291"/>
    </source>
</evidence>
<reference evidence="2" key="1">
    <citation type="submission" date="2023-02" db="EMBL/GenBank/DDBJ databases">
        <title>Genome of toxic invasive species Heracleum sosnowskyi carries increased number of genes despite the absence of recent whole-genome duplications.</title>
        <authorList>
            <person name="Schelkunov M."/>
            <person name="Shtratnikova V."/>
            <person name="Makarenko M."/>
            <person name="Klepikova A."/>
            <person name="Omelchenko D."/>
            <person name="Novikova G."/>
            <person name="Obukhova E."/>
            <person name="Bogdanov V."/>
            <person name="Penin A."/>
            <person name="Logacheva M."/>
        </authorList>
    </citation>
    <scope>NUCLEOTIDE SEQUENCE</scope>
    <source>
        <strain evidence="2">Hsosn_3</strain>
        <tissue evidence="2">Leaf</tissue>
    </source>
</reference>
<dbReference type="PANTHER" id="PTHR45749">
    <property type="match status" value="1"/>
</dbReference>
<evidence type="ECO:0000313" key="3">
    <source>
        <dbReference type="Proteomes" id="UP001237642"/>
    </source>
</evidence>
<reference evidence="2" key="2">
    <citation type="submission" date="2023-05" db="EMBL/GenBank/DDBJ databases">
        <authorList>
            <person name="Schelkunov M.I."/>
        </authorList>
    </citation>
    <scope>NUCLEOTIDE SEQUENCE</scope>
    <source>
        <strain evidence="2">Hsosn_3</strain>
        <tissue evidence="2">Leaf</tissue>
    </source>
</reference>
<gene>
    <name evidence="2" type="ORF">POM88_011072</name>
</gene>
<sequence>MLDRFVIKRPRNSYESGGSIPASQSFLVPSPSVPVNTTSPGFDMNEIISDPGVSSGVSYVFSSQSREMEVAYHTRLTATLDVISLLLRHGLSFRGHDESSTSMNRGNFLEFLDWYSKRNKNISDVVSQNAPCNNQMTSPYIQKQMVNVCAVETTLAILHDIGDKLFTILVDESRDISVKEHMAVVLRYCTSYAFDSTRE</sequence>
<evidence type="ECO:0000313" key="2">
    <source>
        <dbReference type="EMBL" id="KAK1392016.1"/>
    </source>
</evidence>
<proteinExistence type="predicted"/>
<organism evidence="2 3">
    <name type="scientific">Heracleum sosnowskyi</name>
    <dbReference type="NCBI Taxonomy" id="360622"/>
    <lineage>
        <taxon>Eukaryota</taxon>
        <taxon>Viridiplantae</taxon>
        <taxon>Streptophyta</taxon>
        <taxon>Embryophyta</taxon>
        <taxon>Tracheophyta</taxon>
        <taxon>Spermatophyta</taxon>
        <taxon>Magnoliopsida</taxon>
        <taxon>eudicotyledons</taxon>
        <taxon>Gunneridae</taxon>
        <taxon>Pentapetalae</taxon>
        <taxon>asterids</taxon>
        <taxon>campanulids</taxon>
        <taxon>Apiales</taxon>
        <taxon>Apiaceae</taxon>
        <taxon>Apioideae</taxon>
        <taxon>apioid superclade</taxon>
        <taxon>Tordylieae</taxon>
        <taxon>Tordyliinae</taxon>
        <taxon>Heracleum</taxon>
    </lineage>
</organism>
<accession>A0AAD8IUU7</accession>
<dbReference type="Pfam" id="PF14291">
    <property type="entry name" value="DUF4371"/>
    <property type="match status" value="1"/>
</dbReference>
<dbReference type="PANTHER" id="PTHR45749:SF34">
    <property type="entry name" value="ZINC FINGER MYM-TYPE PROTEIN 1-LIKE"/>
    <property type="match status" value="1"/>
</dbReference>
<dbReference type="AlphaFoldDB" id="A0AAD8IUU7"/>
<feature type="domain" description="DUF4371" evidence="1">
    <location>
        <begin position="63"/>
        <end position="193"/>
    </location>
</feature>
<name>A0AAD8IUU7_9APIA</name>